<organism evidence="13 14">
    <name type="scientific">Pyrenophora tritici-repentis (strain Pt-1C-BFP)</name>
    <name type="common">Wheat tan spot fungus</name>
    <name type="synonym">Drechslera tritici-repentis</name>
    <dbReference type="NCBI Taxonomy" id="426418"/>
    <lineage>
        <taxon>Eukaryota</taxon>
        <taxon>Fungi</taxon>
        <taxon>Dikarya</taxon>
        <taxon>Ascomycota</taxon>
        <taxon>Pezizomycotina</taxon>
        <taxon>Dothideomycetes</taxon>
        <taxon>Pleosporomycetidae</taxon>
        <taxon>Pleosporales</taxon>
        <taxon>Pleosporineae</taxon>
        <taxon>Pleosporaceae</taxon>
        <taxon>Pyrenophora</taxon>
    </lineage>
</organism>
<feature type="compositionally biased region" description="Basic residues" evidence="10">
    <location>
        <begin position="199"/>
        <end position="212"/>
    </location>
</feature>
<dbReference type="Pfam" id="PF09248">
    <property type="entry name" value="DUF1965"/>
    <property type="match status" value="1"/>
</dbReference>
<comment type="cofactor">
    <cofactor evidence="9">
        <name>Cu cation</name>
        <dbReference type="ChEBI" id="CHEBI:23378"/>
    </cofactor>
    <text evidence="9">Contains 1 topaquinone per subunit.</text>
</comment>
<dbReference type="SUPFAM" id="SSF54416">
    <property type="entry name" value="Amine oxidase N-terminal region"/>
    <property type="match status" value="2"/>
</dbReference>
<evidence type="ECO:0000256" key="1">
    <source>
        <dbReference type="ARBA" id="ARBA00001935"/>
    </source>
</evidence>
<feature type="active site" description="Schiff-base intermediate with substrate; via topaquinone" evidence="7">
    <location>
        <position position="601"/>
    </location>
</feature>
<dbReference type="PANTHER" id="PTHR10638">
    <property type="entry name" value="COPPER AMINE OXIDASE"/>
    <property type="match status" value="1"/>
</dbReference>
<feature type="domain" description="Copper amine oxidase catalytic" evidence="11">
    <location>
        <begin position="448"/>
        <end position="847"/>
    </location>
</feature>
<dbReference type="GO" id="GO:0009308">
    <property type="term" value="P:amine metabolic process"/>
    <property type="evidence" value="ECO:0007669"/>
    <property type="project" value="UniProtKB-UniRule"/>
</dbReference>
<dbReference type="EC" id="1.4.3.-" evidence="9"/>
<evidence type="ECO:0000256" key="3">
    <source>
        <dbReference type="ARBA" id="ARBA00022723"/>
    </source>
</evidence>
<evidence type="ECO:0000313" key="13">
    <source>
        <dbReference type="EMBL" id="EDU45293.1"/>
    </source>
</evidence>
<evidence type="ECO:0000313" key="14">
    <source>
        <dbReference type="Proteomes" id="UP000001471"/>
    </source>
</evidence>
<dbReference type="InParanoid" id="B2VZD0"/>
<evidence type="ECO:0000256" key="2">
    <source>
        <dbReference type="ARBA" id="ARBA00007983"/>
    </source>
</evidence>
<dbReference type="STRING" id="426418.B2VZD0"/>
<evidence type="ECO:0000256" key="10">
    <source>
        <dbReference type="SAM" id="MobiDB-lite"/>
    </source>
</evidence>
<sequence length="882" mass="98652">MTSHAVMCEDMRAHFMAALMETTSTSESQAHAINSAVDTAYQEICVIVMQKVIHSLLDIGNAYNAYSTQAKMVELQLKSHRANPVPNAKAIETFEKLLSVIQQHMAAHKAHGIAFKAGLRNPAHANPQALLDFMADDGRGYMAMTTEWNSKRFMVMKSGGPEIATVMGKFLENQIGAVKGQGPELAARMSQWDKDEKKGKAKKSKKNKKGKKASAEGDVQISLLHPNKTDVLPFLHGNSSAPGRYARATVQIGATNSSDGYWQEYMVGPLTAADPSTVEPLTYPFQNSEPGKTVMDTAESNNEFGMFITRFAEEHDDIWQRLFNSSFMDGLVGLRLGAPNWDEDGRVIAWTSVFSDPGTNLSSVTVLPHGFSIKFDLTGRNWEDWKVMGWYSLGQFWETADEFRAVINAPDYQIMPPSAQDGDWSSTDQRGEPWPLDDLPPPQPVSQGPQRFRIDEEEQYATWMDFSFYHTVSHDIGLSLHNIQYKGKRIMYELSLQESLTAYAGSDPFASQANFFDTTTGMGSTLQPLVRGYDCPAHATYLPATWTQVNETMTQKDAICLFEHDTAYPIRRHSYAGSSPHTSVAKNIVFVMRTIATVANYDFMIDYSFAYDGAIEVNARASGFISAAYWDNQPEYGFHIHDFLSSSIHDHVLTFKADFDINGLSNSVQATKFVPTTTTYPWSQGRLHNTFKANRTFIADESEASLDWHDNDAVLFAIVNKDTPNRFGEYPGYRFKKNAGVNHLTQTNSTGTVNSAIYGNHHFYITQQKDTEPRAADPFNKFRTADPLVNFGTFLDGESLDQEDVVLWFNLGMHHMPHTGDLPNTMFSSAHSTMRFEPFNYLEGDPSVATNQQVRIDYDTSGNVEYVEEFGKMVANATTTCH</sequence>
<name>B2VZD0_PYRTR</name>
<dbReference type="GO" id="GO:0048038">
    <property type="term" value="F:quinone binding"/>
    <property type="evidence" value="ECO:0007669"/>
    <property type="project" value="InterPro"/>
</dbReference>
<dbReference type="GO" id="GO:0005886">
    <property type="term" value="C:plasma membrane"/>
    <property type="evidence" value="ECO:0007669"/>
    <property type="project" value="TreeGrafter"/>
</dbReference>
<dbReference type="OMA" id="GFHIHDF"/>
<keyword evidence="6 9" id="KW-0186">Copper</keyword>
<dbReference type="Proteomes" id="UP000001471">
    <property type="component" value="Unassembled WGS sequence"/>
</dbReference>
<dbReference type="SUPFAM" id="SSF49998">
    <property type="entry name" value="Amine oxidase catalytic domain"/>
    <property type="match status" value="1"/>
</dbReference>
<dbReference type="GO" id="GO:0005507">
    <property type="term" value="F:copper ion binding"/>
    <property type="evidence" value="ECO:0007669"/>
    <property type="project" value="InterPro"/>
</dbReference>
<feature type="domain" description="DUF1965" evidence="12">
    <location>
        <begin position="364"/>
        <end position="432"/>
    </location>
</feature>
<dbReference type="GO" id="GO:0008131">
    <property type="term" value="F:primary methylamine oxidase activity"/>
    <property type="evidence" value="ECO:0007669"/>
    <property type="project" value="InterPro"/>
</dbReference>
<evidence type="ECO:0000256" key="8">
    <source>
        <dbReference type="PIRSR" id="PIRSR600269-51"/>
    </source>
</evidence>
<keyword evidence="5 9" id="KW-0560">Oxidoreductase</keyword>
<comment type="similarity">
    <text evidence="2 9">Belongs to the copper/topaquinone oxidase family.</text>
</comment>
<keyword evidence="4 7" id="KW-0801">TPQ</keyword>
<evidence type="ECO:0000256" key="9">
    <source>
        <dbReference type="RuleBase" id="RU000672"/>
    </source>
</evidence>
<dbReference type="PANTHER" id="PTHR10638:SF20">
    <property type="entry name" value="AMINE OXIDASE"/>
    <property type="match status" value="1"/>
</dbReference>
<keyword evidence="3 9" id="KW-0479">Metal-binding</keyword>
<proteinExistence type="inferred from homology"/>
<dbReference type="HOGENOM" id="CLU_015739_0_0_1"/>
<dbReference type="InterPro" id="IPR016182">
    <property type="entry name" value="Cu_amine_oxidase_N-reg"/>
</dbReference>
<feature type="region of interest" description="Disordered" evidence="10">
    <location>
        <begin position="182"/>
        <end position="218"/>
    </location>
</feature>
<feature type="active site" description="Proton acceptor" evidence="7">
    <location>
        <position position="517"/>
    </location>
</feature>
<dbReference type="InterPro" id="IPR015798">
    <property type="entry name" value="Cu_amine_oxidase_C"/>
</dbReference>
<evidence type="ECO:0000259" key="11">
    <source>
        <dbReference type="Pfam" id="PF01179"/>
    </source>
</evidence>
<dbReference type="eggNOG" id="KOG1186">
    <property type="taxonomic scope" value="Eukaryota"/>
</dbReference>
<evidence type="ECO:0000256" key="4">
    <source>
        <dbReference type="ARBA" id="ARBA00022772"/>
    </source>
</evidence>
<protein>
    <recommendedName>
        <fullName evidence="9">Amine oxidase</fullName>
        <ecNumber evidence="9">1.4.3.-</ecNumber>
    </recommendedName>
</protein>
<dbReference type="Gene3D" id="2.70.98.20">
    <property type="entry name" value="Copper amine oxidase, catalytic domain"/>
    <property type="match status" value="1"/>
</dbReference>
<dbReference type="InterPro" id="IPR015328">
    <property type="entry name" value="DUF1965"/>
</dbReference>
<evidence type="ECO:0000256" key="6">
    <source>
        <dbReference type="ARBA" id="ARBA00023008"/>
    </source>
</evidence>
<evidence type="ECO:0000256" key="7">
    <source>
        <dbReference type="PIRSR" id="PIRSR600269-50"/>
    </source>
</evidence>
<evidence type="ECO:0000259" key="12">
    <source>
        <dbReference type="Pfam" id="PF09248"/>
    </source>
</evidence>
<dbReference type="EMBL" id="DS231616">
    <property type="protein sequence ID" value="EDU45293.1"/>
    <property type="molecule type" value="Genomic_DNA"/>
</dbReference>
<dbReference type="Pfam" id="PF01179">
    <property type="entry name" value="Cu_amine_oxid"/>
    <property type="match status" value="1"/>
</dbReference>
<feature type="modified residue" description="2',4',5'-topaquinone" evidence="8">
    <location>
        <position position="601"/>
    </location>
</feature>
<comment type="cofactor">
    <cofactor evidence="1">
        <name>Cu cation</name>
        <dbReference type="ChEBI" id="CHEBI:23378"/>
    </cofactor>
</comment>
<evidence type="ECO:0000256" key="5">
    <source>
        <dbReference type="ARBA" id="ARBA00023002"/>
    </source>
</evidence>
<feature type="region of interest" description="Disordered" evidence="10">
    <location>
        <begin position="417"/>
        <end position="449"/>
    </location>
</feature>
<dbReference type="OrthoDB" id="3341590at2759"/>
<comment type="PTM">
    <text evidence="8 9">Topaquinone (TPQ) is generated by copper-dependent autoxidation of a specific tyrosyl residue.</text>
</comment>
<dbReference type="InterPro" id="IPR000269">
    <property type="entry name" value="Cu_amine_oxidase"/>
</dbReference>
<dbReference type="AlphaFoldDB" id="B2VZD0"/>
<dbReference type="InterPro" id="IPR036460">
    <property type="entry name" value="Cu_amine_oxidase_C_sf"/>
</dbReference>
<dbReference type="Gene3D" id="3.10.450.40">
    <property type="match status" value="2"/>
</dbReference>
<gene>
    <name evidence="13" type="ORF">PTRG_02770</name>
</gene>
<reference evidence="14" key="1">
    <citation type="journal article" date="2013" name="G3 (Bethesda)">
        <title>Comparative genomics of a plant-pathogenic fungus, Pyrenophora tritici-repentis, reveals transduplication and the impact of repeat elements on pathogenicity and population divergence.</title>
        <authorList>
            <person name="Manning V.A."/>
            <person name="Pandelova I."/>
            <person name="Dhillon B."/>
            <person name="Wilhelm L.J."/>
            <person name="Goodwin S.B."/>
            <person name="Berlin A.M."/>
            <person name="Figueroa M."/>
            <person name="Freitag M."/>
            <person name="Hane J.K."/>
            <person name="Henrissat B."/>
            <person name="Holman W.H."/>
            <person name="Kodira C.D."/>
            <person name="Martin J."/>
            <person name="Oliver R.P."/>
            <person name="Robbertse B."/>
            <person name="Schackwitz W."/>
            <person name="Schwartz D.C."/>
            <person name="Spatafora J.W."/>
            <person name="Turgeon B.G."/>
            <person name="Yandava C."/>
            <person name="Young S."/>
            <person name="Zhou S."/>
            <person name="Zeng Q."/>
            <person name="Grigoriev I.V."/>
            <person name="Ma L.-J."/>
            <person name="Ciuffetti L.M."/>
        </authorList>
    </citation>
    <scope>NUCLEOTIDE SEQUENCE [LARGE SCALE GENOMIC DNA]</scope>
    <source>
        <strain evidence="14">Pt-1C-BFP</strain>
    </source>
</reference>
<accession>B2VZD0</accession>